<dbReference type="EMBL" id="KP890823">
    <property type="protein sequence ID" value="AKA62062.1"/>
    <property type="molecule type" value="Genomic_DNA"/>
</dbReference>
<dbReference type="KEGG" id="vg:26622744"/>
<reference evidence="1 2" key="1">
    <citation type="submission" date="2015-03" db="EMBL/GenBank/DDBJ databases">
        <authorList>
            <person name="Melo L.D.R."/>
            <person name="Veiga P."/>
            <person name="Cerca N."/>
            <person name="Kropinski A.M."/>
            <person name="Azeredo J."/>
            <person name="Almeida C."/>
            <person name="Sillankorva S."/>
        </authorList>
    </citation>
    <scope>NUCLEOTIDE SEQUENCE [LARGE SCALE GENOMIC DNA]</scope>
</reference>
<dbReference type="Proteomes" id="UP000202749">
    <property type="component" value="Segment"/>
</dbReference>
<protein>
    <submittedName>
        <fullName evidence="1">Uncharacterized protein</fullName>
    </submittedName>
</protein>
<organism evidence="1 2">
    <name type="scientific">Proteus phage vB_PmiM_Pm5461</name>
    <dbReference type="NCBI Taxonomy" id="1636250"/>
    <lineage>
        <taxon>Viruses</taxon>
        <taxon>Duplodnaviria</taxon>
        <taxon>Heunggongvirae</taxon>
        <taxon>Uroviricota</taxon>
        <taxon>Caudoviricetes</taxon>
        <taxon>Pantevenvirales</taxon>
        <taxon>Straboviridae</taxon>
        <taxon>Bragavirus</taxon>
        <taxon>Bragavirus pm5461</taxon>
    </lineage>
</organism>
<sequence length="163" mass="18923">MKTMTEYKLKHPEITKTSVLSNNQYTYSFNICLIEFLEKLGFPNFWLNDSNDILGIITSQGVMKLYSVDDIIPEEKNPKGFDIFFSSDEERNLLEKPQKKQDQQESEDIYAVFNPSRMELDLDGLSLDEAKKVVLGKYDPTDWVIYKRVSCCNEVKAYEFSGC</sequence>
<proteinExistence type="predicted"/>
<accession>A0A0G2SSR2</accession>
<gene>
    <name evidence="1" type="ORF">Pm5461_196</name>
</gene>
<dbReference type="GeneID" id="26622744"/>
<dbReference type="RefSeq" id="YP_009195618.1">
    <property type="nucleotide sequence ID" value="NC_028762.1"/>
</dbReference>
<name>A0A0G2SSR2_9CAUD</name>
<evidence type="ECO:0000313" key="2">
    <source>
        <dbReference type="Proteomes" id="UP000202749"/>
    </source>
</evidence>
<evidence type="ECO:0000313" key="1">
    <source>
        <dbReference type="EMBL" id="AKA62062.1"/>
    </source>
</evidence>
<keyword evidence="2" id="KW-1185">Reference proteome</keyword>